<dbReference type="PANTHER" id="PTHR28006:SF1">
    <property type="entry name" value="MONOPOLIN COMPLEX SUBUNIT CSM1"/>
    <property type="match status" value="1"/>
</dbReference>
<dbReference type="EC" id="3.4.24.-" evidence="4"/>
<feature type="compositionally biased region" description="Basic and acidic residues" evidence="2">
    <location>
        <begin position="28"/>
        <end position="37"/>
    </location>
</feature>
<feature type="domain" description="Monopolin complex subunit Csm1/Pcs1 C-terminal" evidence="3">
    <location>
        <begin position="232"/>
        <end position="314"/>
    </location>
</feature>
<keyword evidence="1" id="KW-0175">Coiled coil</keyword>
<organism evidence="4 5">
    <name type="scientific">Wickerhamomyces ciferrii (strain ATCC 14091 / BCRC 22168 / CBS 111 / JCM 3599 / NBRC 0793 / NRRL Y-1031 F-60-10)</name>
    <name type="common">Yeast</name>
    <name type="synonym">Pichia ciferrii</name>
    <dbReference type="NCBI Taxonomy" id="1206466"/>
    <lineage>
        <taxon>Eukaryota</taxon>
        <taxon>Fungi</taxon>
        <taxon>Dikarya</taxon>
        <taxon>Ascomycota</taxon>
        <taxon>Saccharomycotina</taxon>
        <taxon>Saccharomycetes</taxon>
        <taxon>Phaffomycetales</taxon>
        <taxon>Wickerhamomycetaceae</taxon>
        <taxon>Wickerhamomyces</taxon>
    </lineage>
</organism>
<sequence>MPPKRKNTRASKRNQKEEDPQDQSQVELEERIKKKEEPVEEPDEQQDQPQEEGLPEPIPEPEPEVKEPESKKSTTKSDPKPIAQSSARQLPKPRSLPAPNSPTKRVSSVSSRIPSPIKRNPSNNISRSNDLDHKRTEQSINQSFLSKNIPKLNSIIDELKTTKSEQLFDDLKNSTELRFKTSDDLINSLTSQNQSLLTELEETKARLIELETNGNGSNSSNDNDEESYQNELILDMLEQIVGLRIHKAEDTDEALSFDCSQSGKNGVLDYKLTISKQDSSEIIYTPINEDESNLSNDLKDFLPDYFFDVLTFPIDTLQQFYHKIYRGLNK</sequence>
<dbReference type="GO" id="GO:0005730">
    <property type="term" value="C:nucleolus"/>
    <property type="evidence" value="ECO:0007669"/>
    <property type="project" value="TreeGrafter"/>
</dbReference>
<dbReference type="InterPro" id="IPR040349">
    <property type="entry name" value="Csm1/Pcs1"/>
</dbReference>
<reference evidence="4 5" key="1">
    <citation type="journal article" date="2012" name="Eukaryot. Cell">
        <title>Draft genome sequence of Wickerhamomyces ciferrii NRRL Y-1031 F-60-10.</title>
        <authorList>
            <person name="Schneider J."/>
            <person name="Andrea H."/>
            <person name="Blom J."/>
            <person name="Jaenicke S."/>
            <person name="Ruckert C."/>
            <person name="Schorsch C."/>
            <person name="Szczepanowski R."/>
            <person name="Farwick M."/>
            <person name="Goesmann A."/>
            <person name="Puhler A."/>
            <person name="Schaffer S."/>
            <person name="Tauch A."/>
            <person name="Kohler T."/>
            <person name="Brinkrolf K."/>
        </authorList>
    </citation>
    <scope>NUCLEOTIDE SEQUENCE [LARGE SCALE GENOMIC DNA]</scope>
    <source>
        <strain evidence="5">ATCC 14091 / BCRC 22168 / CBS 111 / JCM 3599 / NBRC 0793 / NRRL Y-1031 F-60-10</strain>
    </source>
</reference>
<evidence type="ECO:0000256" key="2">
    <source>
        <dbReference type="SAM" id="MobiDB-lite"/>
    </source>
</evidence>
<dbReference type="AlphaFoldDB" id="K0KLZ2"/>
<keyword evidence="4" id="KW-0378">Hydrolase</keyword>
<dbReference type="PANTHER" id="PTHR28006">
    <property type="entry name" value="MONOPOLIN COMPLEX SUBUNIT CSM1"/>
    <property type="match status" value="1"/>
</dbReference>
<dbReference type="HOGENOM" id="CLU_842524_0_0_1"/>
<evidence type="ECO:0000313" key="5">
    <source>
        <dbReference type="Proteomes" id="UP000009328"/>
    </source>
</evidence>
<feature type="compositionally biased region" description="Basic residues" evidence="2">
    <location>
        <begin position="1"/>
        <end position="13"/>
    </location>
</feature>
<protein>
    <submittedName>
        <fullName evidence="4">Zinc metalloprotease</fullName>
        <ecNumber evidence="4">3.4.24.-</ecNumber>
    </submittedName>
</protein>
<dbReference type="InParanoid" id="K0KLZ2"/>
<comment type="caution">
    <text evidence="4">The sequence shown here is derived from an EMBL/GenBank/DDBJ whole genome shotgun (WGS) entry which is preliminary data.</text>
</comment>
<dbReference type="EMBL" id="CAIF01000043">
    <property type="protein sequence ID" value="CCH42374.1"/>
    <property type="molecule type" value="Genomic_DNA"/>
</dbReference>
<keyword evidence="5" id="KW-1185">Reference proteome</keyword>
<proteinExistence type="predicted"/>
<evidence type="ECO:0000313" key="4">
    <source>
        <dbReference type="EMBL" id="CCH42374.1"/>
    </source>
</evidence>
<dbReference type="InterPro" id="IPR020981">
    <property type="entry name" value="Csm1/Pcs1_C"/>
</dbReference>
<dbReference type="Gene3D" id="3.90.1150.80">
    <property type="match status" value="1"/>
</dbReference>
<name>K0KLZ2_WICCF</name>
<dbReference type="GO" id="GO:1990644">
    <property type="term" value="F:microtubule site clamp"/>
    <property type="evidence" value="ECO:0007669"/>
    <property type="project" value="TreeGrafter"/>
</dbReference>
<keyword evidence="4" id="KW-0482">Metalloprotease</keyword>
<dbReference type="eggNOG" id="ENOG502RZY3">
    <property type="taxonomic scope" value="Eukaryota"/>
</dbReference>
<feature type="compositionally biased region" description="Acidic residues" evidence="2">
    <location>
        <begin position="38"/>
        <end position="62"/>
    </location>
</feature>
<dbReference type="GO" id="GO:0034506">
    <property type="term" value="C:chromosome, centromeric core domain"/>
    <property type="evidence" value="ECO:0007669"/>
    <property type="project" value="TreeGrafter"/>
</dbReference>
<feature type="compositionally biased region" description="Low complexity" evidence="2">
    <location>
        <begin position="104"/>
        <end position="118"/>
    </location>
</feature>
<dbReference type="InterPro" id="IPR038608">
    <property type="entry name" value="Csm1/Pcs1_C_sf"/>
</dbReference>
<dbReference type="GO" id="GO:0072686">
    <property type="term" value="C:mitotic spindle"/>
    <property type="evidence" value="ECO:0007669"/>
    <property type="project" value="TreeGrafter"/>
</dbReference>
<feature type="compositionally biased region" description="Basic and acidic residues" evidence="2">
    <location>
        <begin position="63"/>
        <end position="79"/>
    </location>
</feature>
<gene>
    <name evidence="4" type="ORF">BN7_1919</name>
</gene>
<dbReference type="Pfam" id="PF12539">
    <property type="entry name" value="Csm1"/>
    <property type="match status" value="1"/>
</dbReference>
<dbReference type="Proteomes" id="UP000009328">
    <property type="component" value="Unassembled WGS sequence"/>
</dbReference>
<evidence type="ECO:0000256" key="1">
    <source>
        <dbReference type="SAM" id="Coils"/>
    </source>
</evidence>
<dbReference type="GO" id="GO:0051315">
    <property type="term" value="P:attachment of mitotic spindle microtubules to kinetochore"/>
    <property type="evidence" value="ECO:0007669"/>
    <property type="project" value="TreeGrafter"/>
</dbReference>
<dbReference type="GO" id="GO:0045144">
    <property type="term" value="P:meiotic sister chromatid segregation"/>
    <property type="evidence" value="ECO:0007669"/>
    <property type="project" value="TreeGrafter"/>
</dbReference>
<feature type="coiled-coil region" evidence="1">
    <location>
        <begin position="186"/>
        <end position="213"/>
    </location>
</feature>
<dbReference type="GO" id="GO:0033551">
    <property type="term" value="C:monopolin complex"/>
    <property type="evidence" value="ECO:0007669"/>
    <property type="project" value="InterPro"/>
</dbReference>
<feature type="region of interest" description="Disordered" evidence="2">
    <location>
        <begin position="1"/>
        <end position="142"/>
    </location>
</feature>
<accession>K0KLZ2</accession>
<evidence type="ECO:0000259" key="3">
    <source>
        <dbReference type="Pfam" id="PF12539"/>
    </source>
</evidence>
<dbReference type="GO" id="GO:0008237">
    <property type="term" value="F:metallopeptidase activity"/>
    <property type="evidence" value="ECO:0007669"/>
    <property type="project" value="UniProtKB-KW"/>
</dbReference>
<dbReference type="STRING" id="1206466.K0KLZ2"/>
<keyword evidence="4" id="KW-0645">Protease</keyword>
<dbReference type="CDD" id="cd23787">
    <property type="entry name" value="RWD_CSM1"/>
    <property type="match status" value="1"/>
</dbReference>